<feature type="region of interest" description="Disordered" evidence="5">
    <location>
        <begin position="422"/>
        <end position="448"/>
    </location>
</feature>
<comment type="subcellular location">
    <subcellularLocation>
        <location evidence="1">Membrane</location>
        <topology evidence="1">Multi-pass membrane protein</topology>
    </subcellularLocation>
</comment>
<evidence type="ECO:0000259" key="7">
    <source>
        <dbReference type="Pfam" id="PF04932"/>
    </source>
</evidence>
<dbReference type="EMBL" id="JAQSIO010000003">
    <property type="protein sequence ID" value="MDD0814830.1"/>
    <property type="molecule type" value="Genomic_DNA"/>
</dbReference>
<reference evidence="8 9" key="1">
    <citation type="submission" date="2023-02" db="EMBL/GenBank/DDBJ databases">
        <title>Bacterial whole genome sequence for Curvibacter sp. HBC28.</title>
        <authorList>
            <person name="Le V."/>
            <person name="Ko S.-R."/>
            <person name="Ahn C.-Y."/>
            <person name="Oh H.-M."/>
        </authorList>
    </citation>
    <scope>NUCLEOTIDE SEQUENCE [LARGE SCALE GENOMIC DNA]</scope>
    <source>
        <strain evidence="8 9">HBC28</strain>
    </source>
</reference>
<gene>
    <name evidence="8" type="ORF">PSQ39_09340</name>
</gene>
<feature type="transmembrane region" description="Helical" evidence="6">
    <location>
        <begin position="239"/>
        <end position="257"/>
    </location>
</feature>
<dbReference type="InterPro" id="IPR007016">
    <property type="entry name" value="O-antigen_ligase-rel_domated"/>
</dbReference>
<dbReference type="InterPro" id="IPR051533">
    <property type="entry name" value="WaaL-like"/>
</dbReference>
<evidence type="ECO:0000256" key="3">
    <source>
        <dbReference type="ARBA" id="ARBA00022989"/>
    </source>
</evidence>
<evidence type="ECO:0000256" key="2">
    <source>
        <dbReference type="ARBA" id="ARBA00022692"/>
    </source>
</evidence>
<dbReference type="Pfam" id="PF04932">
    <property type="entry name" value="Wzy_C"/>
    <property type="match status" value="1"/>
</dbReference>
<sequence length="448" mass="49834">MVFSLAWALLPAGLSWDFAAEGDANLREGNFIIQLQWSTLFLIAGWVCLRRFVRFQEVVSGLNPFLLALFLYCLMNTGWSLLPMVTLKKVIQFGGLLMIGMAFQVSEMSHTRWLKLTVGTLLLFQVLSLFAVVLVPDIAIEYTGMANGAWEGGAWRGVTDQKNNFGIMNAFAAMAWVALFCTPQSRLSPLMFGLALVFCGVNLVMSKSTTSLLVTVMGVGFFLLFRWKYVASEFVTSRVLVVMACLLLIYLHVLYVVQGRLPTWDEFFKPVADLLGKSTDISGRFDIWELVIQEIQRHPWLGIGFGSFWMGKGSASQPIIDHMYWVPFQAHNGYLDVLNELGGMGLLLFAGFIVHHLISLYRLSRFDASEAAFHGALIAVILVHNATESSFLRGVNFLAVLVVFSSIAVNSSLRRHRLAQSADIRPAGPPPGDLASRSEPEAQARYSR</sequence>
<feature type="transmembrane region" description="Helical" evidence="6">
    <location>
        <begin position="31"/>
        <end position="53"/>
    </location>
</feature>
<feature type="transmembrane region" description="Helical" evidence="6">
    <location>
        <begin position="113"/>
        <end position="135"/>
    </location>
</feature>
<keyword evidence="8" id="KW-0436">Ligase</keyword>
<organism evidence="8 9">
    <name type="scientific">Curvibacter microcysteis</name>
    <dbReference type="NCBI Taxonomy" id="3026419"/>
    <lineage>
        <taxon>Bacteria</taxon>
        <taxon>Pseudomonadati</taxon>
        <taxon>Pseudomonadota</taxon>
        <taxon>Betaproteobacteria</taxon>
        <taxon>Burkholderiales</taxon>
        <taxon>Comamonadaceae</taxon>
        <taxon>Curvibacter</taxon>
    </lineage>
</organism>
<feature type="transmembrane region" description="Helical" evidence="6">
    <location>
        <begin position="368"/>
        <end position="385"/>
    </location>
</feature>
<dbReference type="PANTHER" id="PTHR37422">
    <property type="entry name" value="TEICHURONIC ACID BIOSYNTHESIS PROTEIN TUAE"/>
    <property type="match status" value="1"/>
</dbReference>
<feature type="transmembrane region" description="Helical" evidence="6">
    <location>
        <begin position="341"/>
        <end position="361"/>
    </location>
</feature>
<evidence type="ECO:0000256" key="5">
    <source>
        <dbReference type="SAM" id="MobiDB-lite"/>
    </source>
</evidence>
<proteinExistence type="predicted"/>
<dbReference type="Proteomes" id="UP001528672">
    <property type="component" value="Unassembled WGS sequence"/>
</dbReference>
<feature type="transmembrane region" description="Helical" evidence="6">
    <location>
        <begin position="211"/>
        <end position="227"/>
    </location>
</feature>
<evidence type="ECO:0000256" key="4">
    <source>
        <dbReference type="ARBA" id="ARBA00023136"/>
    </source>
</evidence>
<protein>
    <submittedName>
        <fullName evidence="8">O-antigen ligase family protein</fullName>
    </submittedName>
</protein>
<keyword evidence="2 6" id="KW-0812">Transmembrane</keyword>
<feature type="transmembrane region" description="Helical" evidence="6">
    <location>
        <begin position="165"/>
        <end position="182"/>
    </location>
</feature>
<evidence type="ECO:0000256" key="6">
    <source>
        <dbReference type="SAM" id="Phobius"/>
    </source>
</evidence>
<feature type="transmembrane region" description="Helical" evidence="6">
    <location>
        <begin position="391"/>
        <end position="409"/>
    </location>
</feature>
<name>A0ABT5MI17_9BURK</name>
<evidence type="ECO:0000313" key="8">
    <source>
        <dbReference type="EMBL" id="MDD0814830.1"/>
    </source>
</evidence>
<dbReference type="PANTHER" id="PTHR37422:SF17">
    <property type="entry name" value="O-ANTIGEN LIGASE"/>
    <property type="match status" value="1"/>
</dbReference>
<dbReference type="GO" id="GO:0016874">
    <property type="term" value="F:ligase activity"/>
    <property type="evidence" value="ECO:0007669"/>
    <property type="project" value="UniProtKB-KW"/>
</dbReference>
<feature type="transmembrane region" description="Helical" evidence="6">
    <location>
        <begin position="65"/>
        <end position="84"/>
    </location>
</feature>
<keyword evidence="9" id="KW-1185">Reference proteome</keyword>
<evidence type="ECO:0000256" key="1">
    <source>
        <dbReference type="ARBA" id="ARBA00004141"/>
    </source>
</evidence>
<keyword evidence="4 6" id="KW-0472">Membrane</keyword>
<accession>A0ABT5MI17</accession>
<keyword evidence="3 6" id="KW-1133">Transmembrane helix</keyword>
<feature type="domain" description="O-antigen ligase-related" evidence="7">
    <location>
        <begin position="194"/>
        <end position="350"/>
    </location>
</feature>
<evidence type="ECO:0000313" key="9">
    <source>
        <dbReference type="Proteomes" id="UP001528672"/>
    </source>
</evidence>
<comment type="caution">
    <text evidence="8">The sequence shown here is derived from an EMBL/GenBank/DDBJ whole genome shotgun (WGS) entry which is preliminary data.</text>
</comment>